<dbReference type="EMBL" id="JACSOD020000312">
    <property type="protein sequence ID" value="MBM6497923.1"/>
    <property type="molecule type" value="Genomic_DNA"/>
</dbReference>
<accession>A0ABS2CSJ9</accession>
<dbReference type="RefSeq" id="WP_187658774.1">
    <property type="nucleotide sequence ID" value="NZ_JACSOD020000312.1"/>
</dbReference>
<comment type="caution">
    <text evidence="1">The sequence shown here is derived from an EMBL/GenBank/DDBJ whole genome shotgun (WGS) entry which is preliminary data.</text>
</comment>
<reference evidence="1 2" key="1">
    <citation type="submission" date="2021-02" db="EMBL/GenBank/DDBJ databases">
        <authorList>
            <person name="Jung H.S."/>
            <person name="Chun B.H."/>
            <person name="Jeon C.O."/>
        </authorList>
    </citation>
    <scope>NUCLEOTIDE SEQUENCE [LARGE SCALE GENOMIC DNA]</scope>
    <source>
        <strain evidence="1 2">LMG 25203</strain>
    </source>
</reference>
<evidence type="ECO:0000313" key="2">
    <source>
        <dbReference type="Proteomes" id="UP000759529"/>
    </source>
</evidence>
<protein>
    <submittedName>
        <fullName evidence="1">Uncharacterized protein</fullName>
    </submittedName>
</protein>
<keyword evidence="2" id="KW-1185">Reference proteome</keyword>
<sequence length="236" mass="26583">MQISRNYKCKDVEMLITAATINESAIKNKTFLQSKRANWADPFFEDFKAEIDKTIEDYLGADSAKQLRESTQIVLEIQANAMKDLAELKTQIDADFKSNPVQKTEILTTLGFNAHYKAVQSKDQEALISLLFQFKTNLTPNLRTKITDQGTAPATLDAIIAHAEQLKNANITQEGFKGTRKEITAEALTAFNAIYDKVINIAVISAKFYKDKPELKDQFSFTKVKNKLNLTKKPNP</sequence>
<name>A0ABS2CSJ9_9FLAO</name>
<gene>
    <name evidence="1" type="ORF">H9X54_001200</name>
</gene>
<dbReference type="Proteomes" id="UP000759529">
    <property type="component" value="Unassembled WGS sequence"/>
</dbReference>
<proteinExistence type="predicted"/>
<organism evidence="1 2">
    <name type="scientific">Flavobacterium macrobrachii</name>
    <dbReference type="NCBI Taxonomy" id="591204"/>
    <lineage>
        <taxon>Bacteria</taxon>
        <taxon>Pseudomonadati</taxon>
        <taxon>Bacteroidota</taxon>
        <taxon>Flavobacteriia</taxon>
        <taxon>Flavobacteriales</taxon>
        <taxon>Flavobacteriaceae</taxon>
        <taxon>Flavobacterium</taxon>
    </lineage>
</organism>
<evidence type="ECO:0000313" key="1">
    <source>
        <dbReference type="EMBL" id="MBM6497923.1"/>
    </source>
</evidence>